<proteinExistence type="predicted"/>
<dbReference type="OrthoDB" id="21708at10239"/>
<accession>A0A1B2RVU1</accession>
<evidence type="ECO:0000313" key="1">
    <source>
        <dbReference type="EMBL" id="AOC55111.1"/>
    </source>
</evidence>
<dbReference type="Proteomes" id="UP000149121">
    <property type="component" value="Segment"/>
</dbReference>
<name>A0A1B2RVU1_9VIRU</name>
<dbReference type="KEGG" id="vg:30902603"/>
<gene>
    <name evidence="1" type="ORF">LCDVSa027L</name>
</gene>
<evidence type="ECO:0000313" key="2">
    <source>
        <dbReference type="Proteomes" id="UP000149121"/>
    </source>
</evidence>
<sequence length="189" mass="22218">MGFFPDSECKTCNYFEPCAECLSSAAEKEKIYLDQTLLCKILKFKTSVENFKNNPFVHLKGIVAKNLWQLQLEIKTLKKILNPFYLEENVKLANSFPLGSYKDRNPLLCLLRCIRSVINLRRLIVCLLSYNPEFLKPRFNLLLRVVFEDSFYVTTVVPDYKIFFNDIYALDRTQLENLNFADKIPFFKN</sequence>
<dbReference type="EMBL" id="KX643370">
    <property type="protein sequence ID" value="AOC55111.1"/>
    <property type="molecule type" value="Genomic_DNA"/>
</dbReference>
<protein>
    <submittedName>
        <fullName evidence="1">Uncharacterized protein</fullName>
    </submittedName>
</protein>
<organism evidence="1 2">
    <name type="scientific">Lymphocystis disease virus 3</name>
    <dbReference type="NCBI Taxonomy" id="2560566"/>
    <lineage>
        <taxon>Viruses</taxon>
        <taxon>Varidnaviria</taxon>
        <taxon>Bamfordvirae</taxon>
        <taxon>Nucleocytoviricota</taxon>
        <taxon>Megaviricetes</taxon>
        <taxon>Pimascovirales</taxon>
        <taxon>Pimascovirales incertae sedis</taxon>
        <taxon>Iridoviridae</taxon>
        <taxon>Alphairidovirinae</taxon>
        <taxon>Lymphocystivirus</taxon>
        <taxon>Lymphocystivirus sparus1</taxon>
    </lineage>
</organism>
<reference evidence="1 2" key="1">
    <citation type="journal article" date="2016" name="J. Virol.">
        <title>Concurrence of Iridovirus, Polyomavirus, and a Unique Member of a New Group of Fish Papillomaviruses in Lymphocystis Disease-Affected Gilthead Sea Bream.</title>
        <authorList>
            <person name="Lopez-Bueno A."/>
            <person name="Mavian C."/>
            <person name="Labella A.M."/>
            <person name="Castro D."/>
            <person name="Borrego J.J."/>
            <person name="Alcami A."/>
            <person name="Alejo A."/>
        </authorList>
    </citation>
    <scope>NUCLEOTIDE SEQUENCE [LARGE SCALE GENOMIC DNA]</scope>
    <source>
        <strain evidence="1">SA9</strain>
    </source>
</reference>
<keyword evidence="2" id="KW-1185">Reference proteome</keyword>